<name>A0ABV5D078_9ACTN</name>
<sequence length="215" mass="22251">MGSFADWFFGRVGWQVPDDQANAGNDSEFTLATVADRRPVYVTPMTGRGSATAISVVSVVPARHSGLGLAPVTVHRLDPVWVSPGAIVDRIKADYQDIPNWVNINVYEVVPTGGDGWAATLGTGQNILYRASGTGDLSGERATCLQRADGSEIRCGSAADRDGRGPGGAYGDAGAPGGGAPSGDLGGLTDAELADLHRRVADEVACRLAATCPRN</sequence>
<protein>
    <submittedName>
        <fullName evidence="2">Uncharacterized protein</fullName>
    </submittedName>
</protein>
<dbReference type="Proteomes" id="UP001582793">
    <property type="component" value="Unassembled WGS sequence"/>
</dbReference>
<feature type="region of interest" description="Disordered" evidence="1">
    <location>
        <begin position="155"/>
        <end position="188"/>
    </location>
</feature>
<evidence type="ECO:0000256" key="1">
    <source>
        <dbReference type="SAM" id="MobiDB-lite"/>
    </source>
</evidence>
<reference evidence="2 3" key="1">
    <citation type="submission" date="2024-04" db="EMBL/GenBank/DDBJ databases">
        <title>Polymorphospora sp. isolated from Baiyangdian Lake in Xiong'an New Area.</title>
        <authorList>
            <person name="Zhang X."/>
            <person name="Liu J."/>
        </authorList>
    </citation>
    <scope>NUCLEOTIDE SEQUENCE [LARGE SCALE GENOMIC DNA]</scope>
    <source>
        <strain evidence="2 3">2-325</strain>
    </source>
</reference>
<keyword evidence="3" id="KW-1185">Reference proteome</keyword>
<feature type="compositionally biased region" description="Gly residues" evidence="1">
    <location>
        <begin position="165"/>
        <end position="186"/>
    </location>
</feature>
<organism evidence="2 3">
    <name type="scientific">Polymorphospora lycopeni</name>
    <dbReference type="NCBI Taxonomy" id="3140240"/>
    <lineage>
        <taxon>Bacteria</taxon>
        <taxon>Bacillati</taxon>
        <taxon>Actinomycetota</taxon>
        <taxon>Actinomycetes</taxon>
        <taxon>Micromonosporales</taxon>
        <taxon>Micromonosporaceae</taxon>
        <taxon>Polymorphospora</taxon>
    </lineage>
</organism>
<evidence type="ECO:0000313" key="2">
    <source>
        <dbReference type="EMBL" id="MFB6397656.1"/>
    </source>
</evidence>
<proteinExistence type="predicted"/>
<dbReference type="EMBL" id="JBCGDC010000158">
    <property type="protein sequence ID" value="MFB6397656.1"/>
    <property type="molecule type" value="Genomic_DNA"/>
</dbReference>
<accession>A0ABV5D078</accession>
<dbReference type="RefSeq" id="WP_375736669.1">
    <property type="nucleotide sequence ID" value="NZ_JBCGDC010000158.1"/>
</dbReference>
<comment type="caution">
    <text evidence="2">The sequence shown here is derived from an EMBL/GenBank/DDBJ whole genome shotgun (WGS) entry which is preliminary data.</text>
</comment>
<evidence type="ECO:0000313" key="3">
    <source>
        <dbReference type="Proteomes" id="UP001582793"/>
    </source>
</evidence>
<gene>
    <name evidence="2" type="ORF">AAFH96_31865</name>
</gene>